<gene>
    <name evidence="1" type="ORF">CAGEJMGA_00805</name>
</gene>
<accession>A0AAQ0L1R5</accession>
<protein>
    <submittedName>
        <fullName evidence="1">Uncharacterized protein</fullName>
    </submittedName>
</protein>
<organism evidence="1 2">
    <name type="scientific">Haemophilus influenzae</name>
    <dbReference type="NCBI Taxonomy" id="727"/>
    <lineage>
        <taxon>Bacteria</taxon>
        <taxon>Pseudomonadati</taxon>
        <taxon>Pseudomonadota</taxon>
        <taxon>Gammaproteobacteria</taxon>
        <taxon>Pasteurellales</taxon>
        <taxon>Pasteurellaceae</taxon>
        <taxon>Haemophilus</taxon>
    </lineage>
</organism>
<dbReference type="RefSeq" id="WP_111691031.1">
    <property type="nucleotide sequence ID" value="NZ_CABFLD010000033.1"/>
</dbReference>
<evidence type="ECO:0000313" key="1">
    <source>
        <dbReference type="EMBL" id="VTX59701.1"/>
    </source>
</evidence>
<dbReference type="Proteomes" id="UP000658741">
    <property type="component" value="Unassembled WGS sequence"/>
</dbReference>
<dbReference type="EMBL" id="CABFLD010000033">
    <property type="protein sequence ID" value="VTX59701.1"/>
    <property type="molecule type" value="Genomic_DNA"/>
</dbReference>
<evidence type="ECO:0000313" key="2">
    <source>
        <dbReference type="Proteomes" id="UP000658741"/>
    </source>
</evidence>
<name>A0AAQ0L1R5_HAEIF</name>
<dbReference type="AlphaFoldDB" id="A0AAQ0L1R5"/>
<proteinExistence type="predicted"/>
<reference evidence="1" key="1">
    <citation type="submission" date="2019-05" db="EMBL/GenBank/DDBJ databases">
        <authorList>
            <person name="Hibberd M."/>
        </authorList>
    </citation>
    <scope>NUCLEOTIDE SEQUENCE</scope>
    <source>
        <strain evidence="1">Haemophilus_influenzae_BgEED16</strain>
    </source>
</reference>
<sequence>MGLDAYAYTLAYEPEQGVDFSVPQGDATLFFQWRKNWDLQEMMAMIYFDKGGQDDIFNCAKVVLDEDDLAYLEECIREADYAYEYPDDRELERERDLNFVKLAKEKIRQGLTVFYDSWW</sequence>
<comment type="caution">
    <text evidence="1">The sequence shown here is derived from an EMBL/GenBank/DDBJ whole genome shotgun (WGS) entry which is preliminary data.</text>
</comment>